<dbReference type="InterPro" id="IPR011701">
    <property type="entry name" value="MFS"/>
</dbReference>
<feature type="transmembrane region" description="Helical" evidence="6">
    <location>
        <begin position="373"/>
        <end position="396"/>
    </location>
</feature>
<evidence type="ECO:0000256" key="2">
    <source>
        <dbReference type="ARBA" id="ARBA00022448"/>
    </source>
</evidence>
<evidence type="ECO:0000256" key="5">
    <source>
        <dbReference type="ARBA" id="ARBA00023136"/>
    </source>
</evidence>
<dbReference type="Proteomes" id="UP000245429">
    <property type="component" value="Chromosome"/>
</dbReference>
<protein>
    <submittedName>
        <fullName evidence="7">MFS transporter</fullName>
    </submittedName>
</protein>
<feature type="transmembrane region" description="Helical" evidence="6">
    <location>
        <begin position="408"/>
        <end position="426"/>
    </location>
</feature>
<keyword evidence="8" id="KW-1185">Reference proteome</keyword>
<proteinExistence type="predicted"/>
<accession>A0A2U8QV19</accession>
<keyword evidence="3 6" id="KW-0812">Transmembrane</keyword>
<dbReference type="EMBL" id="CP029463">
    <property type="protein sequence ID" value="AWM13973.1"/>
    <property type="molecule type" value="Genomic_DNA"/>
</dbReference>
<feature type="transmembrane region" description="Helical" evidence="6">
    <location>
        <begin position="83"/>
        <end position="114"/>
    </location>
</feature>
<feature type="transmembrane region" description="Helical" evidence="6">
    <location>
        <begin position="340"/>
        <end position="361"/>
    </location>
</feature>
<feature type="transmembrane region" description="Helical" evidence="6">
    <location>
        <begin position="315"/>
        <end position="334"/>
    </location>
</feature>
<dbReference type="KEGG" id="fse:DI487_08945"/>
<feature type="transmembrane region" description="Helical" evidence="6">
    <location>
        <begin position="174"/>
        <end position="195"/>
    </location>
</feature>
<name>A0A2U8QV19_9FLAO</name>
<evidence type="ECO:0000313" key="7">
    <source>
        <dbReference type="EMBL" id="AWM13973.1"/>
    </source>
</evidence>
<keyword evidence="5 6" id="KW-0472">Membrane</keyword>
<evidence type="ECO:0000256" key="3">
    <source>
        <dbReference type="ARBA" id="ARBA00022692"/>
    </source>
</evidence>
<evidence type="ECO:0000313" key="8">
    <source>
        <dbReference type="Proteomes" id="UP000245429"/>
    </source>
</evidence>
<dbReference type="OrthoDB" id="7584869at2"/>
<organism evidence="7 8">
    <name type="scientific">Flavobacterium sediminis</name>
    <dbReference type="NCBI Taxonomy" id="2201181"/>
    <lineage>
        <taxon>Bacteria</taxon>
        <taxon>Pseudomonadati</taxon>
        <taxon>Bacteroidota</taxon>
        <taxon>Flavobacteriia</taxon>
        <taxon>Flavobacteriales</taxon>
        <taxon>Flavobacteriaceae</taxon>
        <taxon>Flavobacterium</taxon>
    </lineage>
</organism>
<evidence type="ECO:0000256" key="4">
    <source>
        <dbReference type="ARBA" id="ARBA00022989"/>
    </source>
</evidence>
<dbReference type="PANTHER" id="PTHR19432">
    <property type="entry name" value="SUGAR TRANSPORTER"/>
    <property type="match status" value="1"/>
</dbReference>
<dbReference type="Pfam" id="PF07690">
    <property type="entry name" value="MFS_1"/>
    <property type="match status" value="1"/>
</dbReference>
<dbReference type="SUPFAM" id="SSF103473">
    <property type="entry name" value="MFS general substrate transporter"/>
    <property type="match status" value="1"/>
</dbReference>
<dbReference type="InterPro" id="IPR036259">
    <property type="entry name" value="MFS_trans_sf"/>
</dbReference>
<dbReference type="GO" id="GO:0016020">
    <property type="term" value="C:membrane"/>
    <property type="evidence" value="ECO:0007669"/>
    <property type="project" value="UniProtKB-SubCell"/>
</dbReference>
<evidence type="ECO:0000256" key="6">
    <source>
        <dbReference type="SAM" id="Phobius"/>
    </source>
</evidence>
<feature type="transmembrane region" description="Helical" evidence="6">
    <location>
        <begin position="7"/>
        <end position="26"/>
    </location>
</feature>
<keyword evidence="2" id="KW-0813">Transport</keyword>
<dbReference type="GO" id="GO:0022857">
    <property type="term" value="F:transmembrane transporter activity"/>
    <property type="evidence" value="ECO:0007669"/>
    <property type="project" value="InterPro"/>
</dbReference>
<reference evidence="7 8" key="1">
    <citation type="submission" date="2018-05" db="EMBL/GenBank/DDBJ databases">
        <title>Flavobacterium sp. MEBiC07310.</title>
        <authorList>
            <person name="Baek K."/>
        </authorList>
    </citation>
    <scope>NUCLEOTIDE SEQUENCE [LARGE SCALE GENOMIC DNA]</scope>
    <source>
        <strain evidence="7 8">MEBiC07310</strain>
    </source>
</reference>
<feature type="transmembrane region" description="Helical" evidence="6">
    <location>
        <begin position="147"/>
        <end position="168"/>
    </location>
</feature>
<dbReference type="RefSeq" id="WP_109569340.1">
    <property type="nucleotide sequence ID" value="NZ_CP029463.1"/>
</dbReference>
<gene>
    <name evidence="7" type="ORF">DI487_08945</name>
</gene>
<dbReference type="AlphaFoldDB" id="A0A2U8QV19"/>
<evidence type="ECO:0000256" key="1">
    <source>
        <dbReference type="ARBA" id="ARBA00004141"/>
    </source>
</evidence>
<dbReference type="PANTHER" id="PTHR19432:SF35">
    <property type="entry name" value="SOLUTE CARRIER FAMILY 45 MEMBER 3 ISOFORM X1"/>
    <property type="match status" value="1"/>
</dbReference>
<keyword evidence="4 6" id="KW-1133">Transmembrane helix</keyword>
<dbReference type="Gene3D" id="1.20.1250.20">
    <property type="entry name" value="MFS general substrate transporter like domains"/>
    <property type="match status" value="2"/>
</dbReference>
<feature type="transmembrane region" description="Helical" evidence="6">
    <location>
        <begin position="291"/>
        <end position="308"/>
    </location>
</feature>
<sequence length="435" mass="48748">MIKKVKLSFWQILNMNVGFFGIQYSFGLQQSAVNPIYDFLGATPDEIPLLNLAGPVTGLLVQPIIGALSDKTWHPKWGRRKPYFLIGALLCSLSLIMFPFSSSLWMAAGLLWILDAGNNMAMEPYRAFVADKLIPEQQPLGFQMQSFFTGFGQTLANLSLFIFPLIIVGKTGSLPTWVYASFFLGAACSIGSIWWSMKTTSEIQPTEEELALIKSKKNGLFEPLIEIFSAIGAMPKVMWQLALVYLFQWYALFCYWQNSSKSIALSVWNATPKSDPEAYEKAVSWTGLVNGWYNVVTFLIAFVLVGFAKKYGAKWVHVFCLLLAAIGFLIFPHIENKNFLFFAITGFGIGWASMMGIPYLMVVSDIPKERYGVYMGIINMMIVIPMIVQNLSFGYILRTFLNNDPRNAITFAGVLLALASICTMLIKNKKEIKKA</sequence>
<comment type="subcellular location">
    <subcellularLocation>
        <location evidence="1">Membrane</location>
        <topology evidence="1">Multi-pass membrane protein</topology>
    </subcellularLocation>
</comment>